<evidence type="ECO:0000313" key="10">
    <source>
        <dbReference type="Proteomes" id="UP001165122"/>
    </source>
</evidence>
<feature type="binding site" evidence="6">
    <location>
        <begin position="180"/>
        <end position="186"/>
    </location>
    <ligand>
        <name>GTP</name>
        <dbReference type="ChEBI" id="CHEBI:37565"/>
    </ligand>
</feature>
<dbReference type="AlphaFoldDB" id="A0A9W6ZI55"/>
<keyword evidence="3 7" id="KW-0460">Magnesium</keyword>
<dbReference type="Gene3D" id="1.10.400.10">
    <property type="entry name" value="GI Alpha 1, domain 2-like"/>
    <property type="match status" value="1"/>
</dbReference>
<gene>
    <name evidence="9" type="ORF">TrLO_g10380</name>
</gene>
<evidence type="ECO:0000313" key="9">
    <source>
        <dbReference type="EMBL" id="GMH52651.1"/>
    </source>
</evidence>
<dbReference type="GO" id="GO:0005834">
    <property type="term" value="C:heterotrimeric G-protein complex"/>
    <property type="evidence" value="ECO:0007669"/>
    <property type="project" value="TreeGrafter"/>
</dbReference>
<comment type="caution">
    <text evidence="9">The sequence shown here is derived from an EMBL/GenBank/DDBJ whole genome shotgun (WGS) entry which is preliminary data.</text>
</comment>
<keyword evidence="2 6" id="KW-0547">Nucleotide-binding</keyword>
<dbReference type="InterPro" id="IPR027417">
    <property type="entry name" value="P-loop_NTPase"/>
</dbReference>
<evidence type="ECO:0000256" key="7">
    <source>
        <dbReference type="PIRSR" id="PIRSR601019-2"/>
    </source>
</evidence>
<evidence type="ECO:0000256" key="6">
    <source>
        <dbReference type="PIRSR" id="PIRSR601019-1"/>
    </source>
</evidence>
<feature type="binding site" evidence="6">
    <location>
        <begin position="274"/>
        <end position="277"/>
    </location>
    <ligand>
        <name>GTP</name>
        <dbReference type="ChEBI" id="CHEBI:37565"/>
    </ligand>
</feature>
<keyword evidence="1 7" id="KW-0479">Metal-binding</keyword>
<reference evidence="10" key="1">
    <citation type="journal article" date="2023" name="Commun. Biol.">
        <title>Genome analysis of Parmales, the sister group of diatoms, reveals the evolutionary specialization of diatoms from phago-mixotrophs to photoautotrophs.</title>
        <authorList>
            <person name="Ban H."/>
            <person name="Sato S."/>
            <person name="Yoshikawa S."/>
            <person name="Yamada K."/>
            <person name="Nakamura Y."/>
            <person name="Ichinomiya M."/>
            <person name="Sato N."/>
            <person name="Blanc-Mathieu R."/>
            <person name="Endo H."/>
            <person name="Kuwata A."/>
            <person name="Ogata H."/>
        </authorList>
    </citation>
    <scope>NUCLEOTIDE SEQUENCE [LARGE SCALE GENOMIC DNA]</scope>
    <source>
        <strain evidence="10">NIES 3700</strain>
    </source>
</reference>
<dbReference type="GO" id="GO:0005525">
    <property type="term" value="F:GTP binding"/>
    <property type="evidence" value="ECO:0007669"/>
    <property type="project" value="UniProtKB-KW"/>
</dbReference>
<dbReference type="InterPro" id="IPR001019">
    <property type="entry name" value="Gprotein_alpha_su"/>
</dbReference>
<feature type="binding site" evidence="7">
    <location>
        <position position="186"/>
    </location>
    <ligand>
        <name>Mg(2+)</name>
        <dbReference type="ChEBI" id="CHEBI:18420"/>
    </ligand>
</feature>
<feature type="binding site" evidence="6">
    <location>
        <position position="333"/>
    </location>
    <ligand>
        <name>GTP</name>
        <dbReference type="ChEBI" id="CHEBI:37565"/>
    </ligand>
</feature>
<organism evidence="9 10">
    <name type="scientific">Triparma laevis f. longispina</name>
    <dbReference type="NCBI Taxonomy" id="1714387"/>
    <lineage>
        <taxon>Eukaryota</taxon>
        <taxon>Sar</taxon>
        <taxon>Stramenopiles</taxon>
        <taxon>Ochrophyta</taxon>
        <taxon>Bolidophyceae</taxon>
        <taxon>Parmales</taxon>
        <taxon>Triparmaceae</taxon>
        <taxon>Triparma</taxon>
    </lineage>
</organism>
<dbReference type="Pfam" id="PF00503">
    <property type="entry name" value="G-alpha"/>
    <property type="match status" value="1"/>
</dbReference>
<dbReference type="PROSITE" id="PS51882">
    <property type="entry name" value="G_ALPHA"/>
    <property type="match status" value="1"/>
</dbReference>
<dbReference type="GO" id="GO:0046872">
    <property type="term" value="F:metal ion binding"/>
    <property type="evidence" value="ECO:0007669"/>
    <property type="project" value="UniProtKB-KW"/>
</dbReference>
<accession>A0A9W6ZI55</accession>
<evidence type="ECO:0000256" key="4">
    <source>
        <dbReference type="ARBA" id="ARBA00023134"/>
    </source>
</evidence>
<dbReference type="Proteomes" id="UP001165122">
    <property type="component" value="Unassembled WGS sequence"/>
</dbReference>
<evidence type="ECO:0000256" key="2">
    <source>
        <dbReference type="ARBA" id="ARBA00022741"/>
    </source>
</evidence>
<evidence type="ECO:0000256" key="1">
    <source>
        <dbReference type="ARBA" id="ARBA00022723"/>
    </source>
</evidence>
<evidence type="ECO:0000256" key="5">
    <source>
        <dbReference type="ARBA" id="ARBA00023224"/>
    </source>
</evidence>
<name>A0A9W6ZI55_9STRA</name>
<dbReference type="OrthoDB" id="5817230at2759"/>
<keyword evidence="5" id="KW-0807">Transducer</keyword>
<evidence type="ECO:0000256" key="3">
    <source>
        <dbReference type="ARBA" id="ARBA00022842"/>
    </source>
</evidence>
<dbReference type="SUPFAM" id="SSF52540">
    <property type="entry name" value="P-loop containing nucleoside triphosphate hydrolases"/>
    <property type="match status" value="1"/>
</dbReference>
<feature type="binding site" evidence="7">
    <location>
        <position position="43"/>
    </location>
    <ligand>
        <name>Mg(2+)</name>
        <dbReference type="ChEBI" id="CHEBI:18420"/>
    </ligand>
</feature>
<dbReference type="Gene3D" id="3.40.50.300">
    <property type="entry name" value="P-loop containing nucleotide triphosphate hydrolases"/>
    <property type="match status" value="1"/>
</dbReference>
<dbReference type="GO" id="GO:0005737">
    <property type="term" value="C:cytoplasm"/>
    <property type="evidence" value="ECO:0007669"/>
    <property type="project" value="TreeGrafter"/>
</dbReference>
<dbReference type="PANTHER" id="PTHR10218">
    <property type="entry name" value="GTP-BINDING PROTEIN ALPHA SUBUNIT"/>
    <property type="match status" value="1"/>
</dbReference>
<dbReference type="GO" id="GO:0003924">
    <property type="term" value="F:GTPase activity"/>
    <property type="evidence" value="ECO:0007669"/>
    <property type="project" value="InterPro"/>
</dbReference>
<feature type="binding site" evidence="6">
    <location>
        <begin position="205"/>
        <end position="209"/>
    </location>
    <ligand>
        <name>GTP</name>
        <dbReference type="ChEBI" id="CHEBI:37565"/>
    </ligand>
</feature>
<protein>
    <submittedName>
        <fullName evidence="9">Uncharacterized protein</fullName>
    </submittedName>
</protein>
<dbReference type="PANTHER" id="PTHR10218:SF302">
    <property type="entry name" value="GUANINE NUCLEOTIDE-BINDING PROTEIN ALPHA-5 SUBUNIT"/>
    <property type="match status" value="1"/>
</dbReference>
<dbReference type="GO" id="GO:0001664">
    <property type="term" value="F:G protein-coupled receptor binding"/>
    <property type="evidence" value="ECO:0007669"/>
    <property type="project" value="TreeGrafter"/>
</dbReference>
<dbReference type="GO" id="GO:0007188">
    <property type="term" value="P:adenylate cyclase-modulating G protein-coupled receptor signaling pathway"/>
    <property type="evidence" value="ECO:0007669"/>
    <property type="project" value="TreeGrafter"/>
</dbReference>
<dbReference type="InterPro" id="IPR011025">
    <property type="entry name" value="GproteinA_insert"/>
</dbReference>
<dbReference type="PRINTS" id="PR00318">
    <property type="entry name" value="GPROTEINA"/>
</dbReference>
<feature type="compositionally biased region" description="Basic and acidic residues" evidence="8">
    <location>
        <begin position="11"/>
        <end position="24"/>
    </location>
</feature>
<dbReference type="EMBL" id="BRXW01000419">
    <property type="protein sequence ID" value="GMH52651.1"/>
    <property type="molecule type" value="Genomic_DNA"/>
</dbReference>
<keyword evidence="4 6" id="KW-0342">GTP-binding</keyword>
<dbReference type="SUPFAM" id="SSF47895">
    <property type="entry name" value="Transducin (alpha subunit), insertion domain"/>
    <property type="match status" value="1"/>
</dbReference>
<evidence type="ECO:0000256" key="8">
    <source>
        <dbReference type="SAM" id="MobiDB-lite"/>
    </source>
</evidence>
<sequence>MGVCTSSPDPIDAKQQKPKKNGKENDAEKIKLLLLGCGESGKSTIFKQMRILHGKPQSAAELLRLRDIIRANCTMLIVALAHFVKDEASVNALLSAGERKSFDKIVDSVLSDFDDKNVETNANHCMALQTELQLLWKSAAFKEAWSRRASTDAIDGHNTFLDSFDEIVSKDYEVPSHHLLLSRVRTEGVISHSYIIDGAEFEMFDVGGQRYFRKTWFDCFEDVAAIIFVASLSEFDQMLAEDKSKNRMTEALDLFSSVLDNNYFEKTDILLFLNKKDLFANKIRTSDIAAQTDFSDYSGKPNDFDSGVNYFIDKFVAFNEDPERQVFVHITCATDTSNISFVWGSCKEIILESNLKASGLF</sequence>
<dbReference type="FunFam" id="3.40.50.300:FF:002307">
    <property type="entry name" value="Guanine nucleotide-binding protein G(k) subunit alpha"/>
    <property type="match status" value="1"/>
</dbReference>
<dbReference type="CDD" id="cd00066">
    <property type="entry name" value="G-alpha"/>
    <property type="match status" value="1"/>
</dbReference>
<dbReference type="GO" id="GO:0031683">
    <property type="term" value="F:G-protein beta/gamma-subunit complex binding"/>
    <property type="evidence" value="ECO:0007669"/>
    <property type="project" value="InterPro"/>
</dbReference>
<dbReference type="SMART" id="SM00275">
    <property type="entry name" value="G_alpha"/>
    <property type="match status" value="1"/>
</dbReference>
<feature type="binding site" evidence="6">
    <location>
        <begin position="39"/>
        <end position="44"/>
    </location>
    <ligand>
        <name>GTP</name>
        <dbReference type="ChEBI" id="CHEBI:37565"/>
    </ligand>
</feature>
<proteinExistence type="predicted"/>
<keyword evidence="10" id="KW-1185">Reference proteome</keyword>
<feature type="region of interest" description="Disordered" evidence="8">
    <location>
        <begin position="1"/>
        <end position="24"/>
    </location>
</feature>